<dbReference type="PANTHER" id="PTHR11537">
    <property type="entry name" value="VOLTAGE-GATED POTASSIUM CHANNEL"/>
    <property type="match status" value="1"/>
</dbReference>
<dbReference type="GO" id="GO:0034220">
    <property type="term" value="P:monoatomic ion transmembrane transport"/>
    <property type="evidence" value="ECO:0007669"/>
    <property type="project" value="UniProtKB-KW"/>
</dbReference>
<comment type="subcellular location">
    <subcellularLocation>
        <location evidence="1">Membrane</location>
        <topology evidence="1">Multi-pass membrane protein</topology>
    </subcellularLocation>
</comment>
<gene>
    <name evidence="11" type="ORF">JK358_26785</name>
</gene>
<evidence type="ECO:0000256" key="9">
    <source>
        <dbReference type="SAM" id="Phobius"/>
    </source>
</evidence>
<keyword evidence="2" id="KW-0813">Transport</keyword>
<dbReference type="Pfam" id="PF07885">
    <property type="entry name" value="Ion_trans_2"/>
    <property type="match status" value="1"/>
</dbReference>
<dbReference type="InterPro" id="IPR027359">
    <property type="entry name" value="Volt_channel_dom_sf"/>
</dbReference>
<organism evidence="11 12">
    <name type="scientific">Nocardia acididurans</name>
    <dbReference type="NCBI Taxonomy" id="2802282"/>
    <lineage>
        <taxon>Bacteria</taxon>
        <taxon>Bacillati</taxon>
        <taxon>Actinomycetota</taxon>
        <taxon>Actinomycetes</taxon>
        <taxon>Mycobacteriales</taxon>
        <taxon>Nocardiaceae</taxon>
        <taxon>Nocardia</taxon>
    </lineage>
</organism>
<feature type="transmembrane region" description="Helical" evidence="9">
    <location>
        <begin position="190"/>
        <end position="209"/>
    </location>
</feature>
<feature type="transmembrane region" description="Helical" evidence="9">
    <location>
        <begin position="61"/>
        <end position="79"/>
    </location>
</feature>
<evidence type="ECO:0000256" key="2">
    <source>
        <dbReference type="ARBA" id="ARBA00022448"/>
    </source>
</evidence>
<evidence type="ECO:0000256" key="8">
    <source>
        <dbReference type="SAM" id="Coils"/>
    </source>
</evidence>
<feature type="transmembrane region" description="Helical" evidence="9">
    <location>
        <begin position="23"/>
        <end position="41"/>
    </location>
</feature>
<dbReference type="InterPro" id="IPR028325">
    <property type="entry name" value="VG_K_chnl"/>
</dbReference>
<dbReference type="InterPro" id="IPR013099">
    <property type="entry name" value="K_chnl_dom"/>
</dbReference>
<dbReference type="Gene3D" id="1.10.287.70">
    <property type="match status" value="1"/>
</dbReference>
<keyword evidence="5" id="KW-0406">Ion transport</keyword>
<feature type="transmembrane region" description="Helical" evidence="9">
    <location>
        <begin position="128"/>
        <end position="148"/>
    </location>
</feature>
<feature type="coiled-coil region" evidence="8">
    <location>
        <begin position="225"/>
        <end position="252"/>
    </location>
</feature>
<evidence type="ECO:0000313" key="12">
    <source>
        <dbReference type="Proteomes" id="UP000602198"/>
    </source>
</evidence>
<dbReference type="Proteomes" id="UP000602198">
    <property type="component" value="Unassembled WGS sequence"/>
</dbReference>
<evidence type="ECO:0000256" key="5">
    <source>
        <dbReference type="ARBA" id="ARBA00023065"/>
    </source>
</evidence>
<dbReference type="PANTHER" id="PTHR11537:SF254">
    <property type="entry name" value="POTASSIUM VOLTAGE-GATED CHANNEL PROTEIN SHAB"/>
    <property type="match status" value="1"/>
</dbReference>
<dbReference type="Gene3D" id="1.20.120.350">
    <property type="entry name" value="Voltage-gated potassium channels. Chain C"/>
    <property type="match status" value="1"/>
</dbReference>
<keyword evidence="6 9" id="KW-0472">Membrane</keyword>
<protein>
    <submittedName>
        <fullName evidence="11">Potassium channel family protein</fullName>
    </submittedName>
</protein>
<keyword evidence="7 11" id="KW-0407">Ion channel</keyword>
<keyword evidence="3 9" id="KW-0812">Transmembrane</keyword>
<accession>A0ABS1MBL4</accession>
<sequence>MSEAVESGSPRGEDLRLAAWERASTIPLAVLAVVFLGAYAWHVLDGGRHPALETWLTRVDIAVWVIFAADYLGRLWIAADRRRFFRGNLVDLVIVLLPPLRPLRLLRAALLVIEAIDRHTRFRARARMSVMVGVSSVLLILLCSLAMYDAERDAPESNIQNFGDAAWWSVVSVTTVGYGDRYPVTVEGRLVALVLMTFGIGLISFAIGTTTSWVMDKLKTVEVSAERTDREIAVLVEEIRSLRAEVSALGAERPAAGRDDGDGRKPM</sequence>
<evidence type="ECO:0000259" key="10">
    <source>
        <dbReference type="Pfam" id="PF07885"/>
    </source>
</evidence>
<evidence type="ECO:0000256" key="6">
    <source>
        <dbReference type="ARBA" id="ARBA00023136"/>
    </source>
</evidence>
<reference evidence="11 12" key="1">
    <citation type="submission" date="2021-01" db="EMBL/GenBank/DDBJ databases">
        <title>WGS of actinomycetes isolated from Thailand.</title>
        <authorList>
            <person name="Thawai C."/>
        </authorList>
    </citation>
    <scope>NUCLEOTIDE SEQUENCE [LARGE SCALE GENOMIC DNA]</scope>
    <source>
        <strain evidence="11 12">LPG 2</strain>
    </source>
</reference>
<dbReference type="Gene3D" id="1.20.5.110">
    <property type="match status" value="1"/>
</dbReference>
<dbReference type="SUPFAM" id="SSF81324">
    <property type="entry name" value="Voltage-gated potassium channels"/>
    <property type="match status" value="1"/>
</dbReference>
<feature type="domain" description="Potassium channel" evidence="10">
    <location>
        <begin position="138"/>
        <end position="215"/>
    </location>
</feature>
<keyword evidence="4 9" id="KW-1133">Transmembrane helix</keyword>
<name>A0ABS1MBL4_9NOCA</name>
<evidence type="ECO:0000256" key="3">
    <source>
        <dbReference type="ARBA" id="ARBA00022692"/>
    </source>
</evidence>
<keyword evidence="12" id="KW-1185">Reference proteome</keyword>
<proteinExistence type="predicted"/>
<evidence type="ECO:0000256" key="7">
    <source>
        <dbReference type="ARBA" id="ARBA00023303"/>
    </source>
</evidence>
<evidence type="ECO:0000256" key="1">
    <source>
        <dbReference type="ARBA" id="ARBA00004141"/>
    </source>
</evidence>
<keyword evidence="8" id="KW-0175">Coiled coil</keyword>
<dbReference type="EMBL" id="JAERRJ010000010">
    <property type="protein sequence ID" value="MBL1078016.1"/>
    <property type="molecule type" value="Genomic_DNA"/>
</dbReference>
<evidence type="ECO:0000256" key="4">
    <source>
        <dbReference type="ARBA" id="ARBA00022989"/>
    </source>
</evidence>
<comment type="caution">
    <text evidence="11">The sequence shown here is derived from an EMBL/GenBank/DDBJ whole genome shotgun (WGS) entry which is preliminary data.</text>
</comment>
<evidence type="ECO:0000313" key="11">
    <source>
        <dbReference type="EMBL" id="MBL1078016.1"/>
    </source>
</evidence>